<name>A0A0K3A3U0_9XANT</name>
<evidence type="ECO:0000259" key="4">
    <source>
        <dbReference type="Pfam" id="PF01420"/>
    </source>
</evidence>
<evidence type="ECO:0000313" key="6">
    <source>
        <dbReference type="Proteomes" id="UP000045978"/>
    </source>
</evidence>
<dbReference type="Proteomes" id="UP000045978">
    <property type="component" value="Unassembled WGS sequence"/>
</dbReference>
<keyword evidence="3" id="KW-0238">DNA-binding</keyword>
<accession>A0A0K3A3U0</accession>
<dbReference type="EMBL" id="CXOJ01000064">
    <property type="protein sequence ID" value="CTP90230.1"/>
    <property type="molecule type" value="Genomic_DNA"/>
</dbReference>
<dbReference type="InterPro" id="IPR052021">
    <property type="entry name" value="Type-I_RS_S_subunit"/>
</dbReference>
<evidence type="ECO:0000256" key="3">
    <source>
        <dbReference type="ARBA" id="ARBA00023125"/>
    </source>
</evidence>
<comment type="similarity">
    <text evidence="1">Belongs to the type-I restriction system S methylase family.</text>
</comment>
<dbReference type="AlphaFoldDB" id="A0A0K3A3U0"/>
<dbReference type="InterPro" id="IPR044946">
    <property type="entry name" value="Restrct_endonuc_typeI_TRD_sf"/>
</dbReference>
<dbReference type="PANTHER" id="PTHR30408:SF12">
    <property type="entry name" value="TYPE I RESTRICTION ENZYME MJAVIII SPECIFICITY SUBUNIT"/>
    <property type="match status" value="1"/>
</dbReference>
<dbReference type="Gene3D" id="3.90.220.20">
    <property type="entry name" value="DNA methylase specificity domains"/>
    <property type="match status" value="2"/>
</dbReference>
<evidence type="ECO:0000313" key="5">
    <source>
        <dbReference type="EMBL" id="CTP90230.1"/>
    </source>
</evidence>
<gene>
    <name evidence="5" type="ORF">XTPLMG730_2744</name>
</gene>
<organism evidence="5 6">
    <name type="scientific">Xanthomonas graminis pv. phlei</name>
    <dbReference type="NCBI Taxonomy" id="487906"/>
    <lineage>
        <taxon>Bacteria</taxon>
        <taxon>Pseudomonadati</taxon>
        <taxon>Pseudomonadota</taxon>
        <taxon>Gammaproteobacteria</taxon>
        <taxon>Lysobacterales</taxon>
        <taxon>Lysobacteraceae</taxon>
        <taxon>Xanthomonas</taxon>
        <taxon>Xanthomonas translucens group</taxon>
        <taxon>Xanthomonas graminis</taxon>
    </lineage>
</organism>
<dbReference type="GO" id="GO:0003677">
    <property type="term" value="F:DNA binding"/>
    <property type="evidence" value="ECO:0007669"/>
    <property type="project" value="UniProtKB-KW"/>
</dbReference>
<proteinExistence type="inferred from homology"/>
<reference evidence="5 6" key="1">
    <citation type="submission" date="2015-07" db="EMBL/GenBank/DDBJ databases">
        <authorList>
            <person name="Noorani M."/>
        </authorList>
    </citation>
    <scope>NUCLEOTIDE SEQUENCE [LARGE SCALE GENOMIC DNA]</scope>
    <source>
        <strain evidence="5">LMG730</strain>
    </source>
</reference>
<dbReference type="SUPFAM" id="SSF116734">
    <property type="entry name" value="DNA methylase specificity domain"/>
    <property type="match status" value="2"/>
</dbReference>
<evidence type="ECO:0000256" key="1">
    <source>
        <dbReference type="ARBA" id="ARBA00010923"/>
    </source>
</evidence>
<protein>
    <submittedName>
        <fullName evidence="5">Restriction modification system DNA specificity domain-containing protein</fullName>
    </submittedName>
</protein>
<feature type="domain" description="Type I restriction modification DNA specificity" evidence="4">
    <location>
        <begin position="135"/>
        <end position="305"/>
    </location>
</feature>
<keyword evidence="2" id="KW-0680">Restriction system</keyword>
<dbReference type="Gene3D" id="1.10.287.1120">
    <property type="entry name" value="Bipartite methylase S protein"/>
    <property type="match status" value="1"/>
</dbReference>
<sequence>MNEGGDLDKLGRGSIWLGEFQPCIHQNHVFVVRCGSSISPEYLAIWSSGAKARRYFLVAGKQTTNLASINKKSLGELPVVLPAQDEQCAISTAMSDVDALLDRLDRLIAKKRAIKEAAMQQLLTGQIRLPGFSGDWEVKRLGDLAQIQRGASPRPIDDPRWFDERSNVGWVRISDITSSGMYLNKTTQRLSPDGVAQSRPVDGGSLIMSICATVGRPIITNINVCIHDGFVVFDNLNADRSFIYYVLKWIEPGWSKRGQTGSQMNLNTGLINSTTINLPPLDEQVAIASTLRDMEAEIAALETRRTKTQALKQAMMQELLTGRTRLV</sequence>
<dbReference type="CDD" id="cd17283">
    <property type="entry name" value="RMtype1_S_Hpy180ORF7835P_TRD2-CR2_like"/>
    <property type="match status" value="1"/>
</dbReference>
<evidence type="ECO:0000256" key="2">
    <source>
        <dbReference type="ARBA" id="ARBA00022747"/>
    </source>
</evidence>
<dbReference type="Pfam" id="PF01420">
    <property type="entry name" value="Methylase_S"/>
    <property type="match status" value="1"/>
</dbReference>
<dbReference type="GO" id="GO:0009307">
    <property type="term" value="P:DNA restriction-modification system"/>
    <property type="evidence" value="ECO:0007669"/>
    <property type="project" value="UniProtKB-KW"/>
</dbReference>
<dbReference type="InterPro" id="IPR000055">
    <property type="entry name" value="Restrct_endonuc_typeI_TRD"/>
</dbReference>
<dbReference type="REBASE" id="163985">
    <property type="entry name" value="S.Xsp730ORF2745P"/>
</dbReference>
<dbReference type="PANTHER" id="PTHR30408">
    <property type="entry name" value="TYPE-1 RESTRICTION ENZYME ECOKI SPECIFICITY PROTEIN"/>
    <property type="match status" value="1"/>
</dbReference>